<dbReference type="Pfam" id="PF16862">
    <property type="entry name" value="Glyco_hydro_79C"/>
    <property type="match status" value="1"/>
</dbReference>
<dbReference type="EMBL" id="MU839009">
    <property type="protein sequence ID" value="KAK1767264.1"/>
    <property type="molecule type" value="Genomic_DNA"/>
</dbReference>
<feature type="compositionally biased region" description="Polar residues" evidence="1">
    <location>
        <begin position="133"/>
        <end position="146"/>
    </location>
</feature>
<evidence type="ECO:0000313" key="3">
    <source>
        <dbReference type="EMBL" id="KAK1767264.1"/>
    </source>
</evidence>
<dbReference type="GeneID" id="85316299"/>
<gene>
    <name evidence="3" type="ORF">QBC33DRAFT_82524</name>
</gene>
<dbReference type="InterPro" id="IPR031728">
    <property type="entry name" value="GlcAase_C"/>
</dbReference>
<reference evidence="3" key="1">
    <citation type="submission" date="2023-06" db="EMBL/GenBank/DDBJ databases">
        <title>Genome-scale phylogeny and comparative genomics of the fungal order Sordariales.</title>
        <authorList>
            <consortium name="Lawrence Berkeley National Laboratory"/>
            <person name="Hensen N."/>
            <person name="Bonometti L."/>
            <person name="Westerberg I."/>
            <person name="Brannstrom I.O."/>
            <person name="Guillou S."/>
            <person name="Cros-Aarteil S."/>
            <person name="Calhoun S."/>
            <person name="Haridas S."/>
            <person name="Kuo A."/>
            <person name="Mondo S."/>
            <person name="Pangilinan J."/>
            <person name="Riley R."/>
            <person name="Labutti K."/>
            <person name="Andreopoulos B."/>
            <person name="Lipzen A."/>
            <person name="Chen C."/>
            <person name="Yanf M."/>
            <person name="Daum C."/>
            <person name="Ng V."/>
            <person name="Clum A."/>
            <person name="Steindorff A."/>
            <person name="Ohm R."/>
            <person name="Martin F."/>
            <person name="Silar P."/>
            <person name="Natvig D."/>
            <person name="Lalanne C."/>
            <person name="Gautier V."/>
            <person name="Ament-Velasquez S.L."/>
            <person name="Kruys A."/>
            <person name="Hutchinson M.I."/>
            <person name="Powell A.J."/>
            <person name="Barry K."/>
            <person name="Miller A.N."/>
            <person name="Grigoriev I.V."/>
            <person name="Debuchy R."/>
            <person name="Gladieux P."/>
            <person name="Thoren M.H."/>
            <person name="Johannesson H."/>
        </authorList>
    </citation>
    <scope>NUCLEOTIDE SEQUENCE</scope>
    <source>
        <strain evidence="3">8032-3</strain>
    </source>
</reference>
<dbReference type="Proteomes" id="UP001244011">
    <property type="component" value="Unassembled WGS sequence"/>
</dbReference>
<evidence type="ECO:0000313" key="4">
    <source>
        <dbReference type="Proteomes" id="UP001244011"/>
    </source>
</evidence>
<dbReference type="PANTHER" id="PTHR36183">
    <property type="entry name" value="BETA-GLUCURONIDASE"/>
    <property type="match status" value="1"/>
</dbReference>
<keyword evidence="4" id="KW-1185">Reference proteome</keyword>
<evidence type="ECO:0000256" key="1">
    <source>
        <dbReference type="SAM" id="MobiDB-lite"/>
    </source>
</evidence>
<proteinExistence type="predicted"/>
<name>A0AAJ0FM04_9PEZI</name>
<dbReference type="PANTHER" id="PTHR36183:SF2">
    <property type="entry name" value="BETA-GLUCURONIDASE C-TERMINAL DOMAIN-CONTAINING PROTEIN"/>
    <property type="match status" value="1"/>
</dbReference>
<evidence type="ECO:0000259" key="2">
    <source>
        <dbReference type="Pfam" id="PF16862"/>
    </source>
</evidence>
<accession>A0AAJ0FM04</accession>
<dbReference type="Gene3D" id="3.20.20.80">
    <property type="entry name" value="Glycosidases"/>
    <property type="match status" value="1"/>
</dbReference>
<comment type="caution">
    <text evidence="3">The sequence shown here is derived from an EMBL/GenBank/DDBJ whole genome shotgun (WGS) entry which is preliminary data.</text>
</comment>
<feature type="region of interest" description="Disordered" evidence="1">
    <location>
        <begin position="133"/>
        <end position="172"/>
    </location>
</feature>
<organism evidence="3 4">
    <name type="scientific">Phialemonium atrogriseum</name>
    <dbReference type="NCBI Taxonomy" id="1093897"/>
    <lineage>
        <taxon>Eukaryota</taxon>
        <taxon>Fungi</taxon>
        <taxon>Dikarya</taxon>
        <taxon>Ascomycota</taxon>
        <taxon>Pezizomycotina</taxon>
        <taxon>Sordariomycetes</taxon>
        <taxon>Sordariomycetidae</taxon>
        <taxon>Cephalothecales</taxon>
        <taxon>Cephalothecaceae</taxon>
        <taxon>Phialemonium</taxon>
    </lineage>
</organism>
<dbReference type="InterPro" id="IPR052974">
    <property type="entry name" value="GH79_Enzymes"/>
</dbReference>
<dbReference type="RefSeq" id="XP_060283477.1">
    <property type="nucleotide sequence ID" value="XM_060433112.1"/>
</dbReference>
<feature type="domain" description="Beta-glucuronidase C-terminal" evidence="2">
    <location>
        <begin position="84"/>
        <end position="155"/>
    </location>
</feature>
<dbReference type="AlphaFoldDB" id="A0AAJ0FM04"/>
<protein>
    <recommendedName>
        <fullName evidence="2">Beta-glucuronidase C-terminal domain-containing protein</fullName>
    </recommendedName>
</protein>
<sequence length="172" mass="18222">MLHGSTMGMNGVYFHMGTPFFYSMWQPVEHKGTPARVYPTYFSLLFMAQALSNITDPYILPLAAATQDSDLALYGIHSKAPSADSKPEKVFILNLAYLPASSTSAVKPSKSVDVSATFVKRVNVTRLSGPGSDSISGATLAGQSFDSGKAQGEKGGDGRGNGNAAEQRGCDY</sequence>